<dbReference type="AlphaFoldDB" id="A0A642UXK8"/>
<evidence type="ECO:0000313" key="11">
    <source>
        <dbReference type="Proteomes" id="UP000449547"/>
    </source>
</evidence>
<dbReference type="GO" id="GO:0043328">
    <property type="term" value="P:protein transport to vacuole involved in ubiquitin-dependent protein catabolic process via the multivesicular body sorting pathway"/>
    <property type="evidence" value="ECO:0007669"/>
    <property type="project" value="TreeGrafter"/>
</dbReference>
<reference evidence="10 11" key="1">
    <citation type="submission" date="2019-07" db="EMBL/GenBank/DDBJ databases">
        <title>Genome assembly of two rare yeast pathogens: Diutina rugosa and Trichomonascus ciferrii.</title>
        <authorList>
            <person name="Mixao V."/>
            <person name="Saus E."/>
            <person name="Hansen A."/>
            <person name="Lass-Flor C."/>
            <person name="Gabaldon T."/>
        </authorList>
    </citation>
    <scope>NUCLEOTIDE SEQUENCE [LARGE SCALE GENOMIC DNA]</scope>
    <source>
        <strain evidence="10 11">CBS 613</strain>
    </source>
</reference>
<dbReference type="Gene3D" id="1.20.120.1130">
    <property type="match status" value="1"/>
</dbReference>
<dbReference type="InterPro" id="IPR017898">
    <property type="entry name" value="VPS28_N"/>
</dbReference>
<evidence type="ECO:0000256" key="4">
    <source>
        <dbReference type="ARBA" id="ARBA00022927"/>
    </source>
</evidence>
<dbReference type="InterPro" id="IPR037206">
    <property type="entry name" value="VPS28_C_sf"/>
</dbReference>
<evidence type="ECO:0000313" key="10">
    <source>
        <dbReference type="EMBL" id="KAA8904774.1"/>
    </source>
</evidence>
<evidence type="ECO:0000256" key="2">
    <source>
        <dbReference type="ARBA" id="ARBA00022448"/>
    </source>
</evidence>
<dbReference type="PANTHER" id="PTHR12937:SF0">
    <property type="entry name" value="VACUOLAR PROTEIN SORTING-ASSOCIATED PROTEIN 28 HOMOLOG"/>
    <property type="match status" value="1"/>
</dbReference>
<dbReference type="Pfam" id="PF03997">
    <property type="entry name" value="VPS28"/>
    <property type="match status" value="1"/>
</dbReference>
<feature type="region of interest" description="Disordered" evidence="7">
    <location>
        <begin position="1"/>
        <end position="20"/>
    </location>
</feature>
<dbReference type="OMA" id="CDEFPTV"/>
<accession>A0A642UXK8</accession>
<dbReference type="Proteomes" id="UP000449547">
    <property type="component" value="Unassembled WGS sequence"/>
</dbReference>
<dbReference type="Gene3D" id="1.20.1440.200">
    <property type="match status" value="1"/>
</dbReference>
<comment type="similarity">
    <text evidence="5 6">Belongs to the VPS28 family.</text>
</comment>
<evidence type="ECO:0000256" key="6">
    <source>
        <dbReference type="PROSITE-ProRule" id="PRU00642"/>
    </source>
</evidence>
<keyword evidence="3 5" id="KW-0967">Endosome</keyword>
<dbReference type="PANTHER" id="PTHR12937">
    <property type="entry name" value="VACUOLAR PROTEIN SORTING 28, ISOFORM 2 VPS28"/>
    <property type="match status" value="1"/>
</dbReference>
<keyword evidence="4 5" id="KW-0653">Protein transport</keyword>
<dbReference type="InterPro" id="IPR017899">
    <property type="entry name" value="VPS28_C"/>
</dbReference>
<dbReference type="GO" id="GO:0000813">
    <property type="term" value="C:ESCRT I complex"/>
    <property type="evidence" value="ECO:0007669"/>
    <property type="project" value="UniProtKB-UniRule"/>
</dbReference>
<gene>
    <name evidence="10" type="ORF">DIURU_001850</name>
</gene>
<evidence type="ECO:0000256" key="1">
    <source>
        <dbReference type="ARBA" id="ARBA00004177"/>
    </source>
</evidence>
<evidence type="ECO:0000259" key="9">
    <source>
        <dbReference type="PROSITE" id="PS51313"/>
    </source>
</evidence>
<dbReference type="SUPFAM" id="SSF140427">
    <property type="entry name" value="VPS28 C-terminal domain-like"/>
    <property type="match status" value="1"/>
</dbReference>
<dbReference type="InterPro" id="IPR007143">
    <property type="entry name" value="Vps28"/>
</dbReference>
<keyword evidence="11" id="KW-1185">Reference proteome</keyword>
<proteinExistence type="inferred from homology"/>
<dbReference type="OrthoDB" id="2671at2759"/>
<organism evidence="10 11">
    <name type="scientific">Diutina rugosa</name>
    <name type="common">Yeast</name>
    <name type="synonym">Candida rugosa</name>
    <dbReference type="NCBI Taxonomy" id="5481"/>
    <lineage>
        <taxon>Eukaryota</taxon>
        <taxon>Fungi</taxon>
        <taxon>Dikarya</taxon>
        <taxon>Ascomycota</taxon>
        <taxon>Saccharomycotina</taxon>
        <taxon>Pichiomycetes</taxon>
        <taxon>Debaryomycetaceae</taxon>
        <taxon>Diutina</taxon>
    </lineage>
</organism>
<dbReference type="PROSITE" id="PS51310">
    <property type="entry name" value="VPS28_C"/>
    <property type="match status" value="1"/>
</dbReference>
<dbReference type="VEuPathDB" id="FungiDB:DIURU_001850"/>
<evidence type="ECO:0000259" key="8">
    <source>
        <dbReference type="PROSITE" id="PS51310"/>
    </source>
</evidence>
<dbReference type="SUPFAM" id="SSF140111">
    <property type="entry name" value="Endosomal sorting complex assembly domain"/>
    <property type="match status" value="1"/>
</dbReference>
<evidence type="ECO:0000256" key="7">
    <source>
        <dbReference type="SAM" id="MobiDB-lite"/>
    </source>
</evidence>
<dbReference type="GO" id="GO:0044877">
    <property type="term" value="F:protein-containing complex binding"/>
    <property type="evidence" value="ECO:0007669"/>
    <property type="project" value="TreeGrafter"/>
</dbReference>
<sequence>MDNPPPAYAPTGATSYQPTQHRANANRELTKNDIVGSNVAVYDTLAEIYSILPTLEVVEKAFLKDFITDKEKYTATCTRLINQYQLLVKNLLEDHRQPVQQILGVDVTEDTLLERLSTKFRLECPLAVKRLTVGYPATIQSLHLSSTQTSTPEPGATSSSATGTTNQRLIAQVTGNFITVMDAIKLNYNTKQQLHPLLSELVINLNELPGDEERGVEFPGKSKLVNWLIKLNNLEGSLEADDLDAFLADVDTAYKGFFETLK</sequence>
<feature type="domain" description="VPS28 C-terminal" evidence="8">
    <location>
        <begin position="165"/>
        <end position="262"/>
    </location>
</feature>
<feature type="domain" description="VPS28 N-terminal" evidence="9">
    <location>
        <begin position="18"/>
        <end position="141"/>
    </location>
</feature>
<dbReference type="InterPro" id="IPR038358">
    <property type="entry name" value="VPS28_N_sf"/>
</dbReference>
<comment type="subcellular location">
    <subcellularLocation>
        <location evidence="1">Endosome</location>
    </subcellularLocation>
</comment>
<keyword evidence="2 5" id="KW-0813">Transport</keyword>
<dbReference type="EMBL" id="SWFT01000053">
    <property type="protein sequence ID" value="KAA8904774.1"/>
    <property type="molecule type" value="Genomic_DNA"/>
</dbReference>
<dbReference type="PROSITE" id="PS51313">
    <property type="entry name" value="VPS28_N"/>
    <property type="match status" value="1"/>
</dbReference>
<dbReference type="RefSeq" id="XP_034013384.1">
    <property type="nucleotide sequence ID" value="XM_034154439.1"/>
</dbReference>
<feature type="region of interest" description="Disordered" evidence="7">
    <location>
        <begin position="144"/>
        <end position="164"/>
    </location>
</feature>
<comment type="caution">
    <text evidence="10">The sequence shown here is derived from an EMBL/GenBank/DDBJ whole genome shotgun (WGS) entry which is preliminary data.</text>
</comment>
<name>A0A642UXK8_DIURU</name>
<dbReference type="PIRSF" id="PIRSF017535">
    <property type="entry name" value="VPS28"/>
    <property type="match status" value="1"/>
</dbReference>
<evidence type="ECO:0000256" key="3">
    <source>
        <dbReference type="ARBA" id="ARBA00022753"/>
    </source>
</evidence>
<protein>
    <recommendedName>
        <fullName evidence="5">Vacuolar protein sorting-associated protein 28</fullName>
    </recommendedName>
    <alternativeName>
        <fullName evidence="5">ESCRT-I complex subunit VPS28</fullName>
    </alternativeName>
</protein>
<dbReference type="InterPro" id="IPR037202">
    <property type="entry name" value="ESCRT_assembly_dom"/>
</dbReference>
<evidence type="ECO:0000256" key="5">
    <source>
        <dbReference type="PIRNR" id="PIRNR017535"/>
    </source>
</evidence>
<comment type="function">
    <text evidence="5">Component of the ESCRT-I complex (endosomal sorting complex required for transport I), a regulator of vesicular trafficking process.</text>
</comment>
<dbReference type="GeneID" id="54780503"/>